<dbReference type="Proteomes" id="UP000824162">
    <property type="component" value="Unassembled WGS sequence"/>
</dbReference>
<evidence type="ECO:0000313" key="2">
    <source>
        <dbReference type="EMBL" id="HIV86452.1"/>
    </source>
</evidence>
<dbReference type="EMBL" id="DXIJ01000143">
    <property type="protein sequence ID" value="HIV86452.1"/>
    <property type="molecule type" value="Genomic_DNA"/>
</dbReference>
<keyword evidence="1" id="KW-0812">Transmembrane</keyword>
<organism evidence="2 3">
    <name type="scientific">Candidatus Monoglobus merdigallinarum</name>
    <dbReference type="NCBI Taxonomy" id="2838698"/>
    <lineage>
        <taxon>Bacteria</taxon>
        <taxon>Bacillati</taxon>
        <taxon>Bacillota</taxon>
        <taxon>Clostridia</taxon>
        <taxon>Monoglobales</taxon>
        <taxon>Monoglobaceae</taxon>
        <taxon>Monoglobus</taxon>
    </lineage>
</organism>
<accession>A0A9D1PR94</accession>
<reference evidence="2" key="1">
    <citation type="journal article" date="2021" name="PeerJ">
        <title>Extensive microbial diversity within the chicken gut microbiome revealed by metagenomics and culture.</title>
        <authorList>
            <person name="Gilroy R."/>
            <person name="Ravi A."/>
            <person name="Getino M."/>
            <person name="Pursley I."/>
            <person name="Horton D.L."/>
            <person name="Alikhan N.F."/>
            <person name="Baker D."/>
            <person name="Gharbi K."/>
            <person name="Hall N."/>
            <person name="Watson M."/>
            <person name="Adriaenssens E.M."/>
            <person name="Foster-Nyarko E."/>
            <person name="Jarju S."/>
            <person name="Secka A."/>
            <person name="Antonio M."/>
            <person name="Oren A."/>
            <person name="Chaudhuri R.R."/>
            <person name="La Ragione R."/>
            <person name="Hildebrand F."/>
            <person name="Pallen M.J."/>
        </authorList>
    </citation>
    <scope>NUCLEOTIDE SEQUENCE</scope>
    <source>
        <strain evidence="2">5790</strain>
    </source>
</reference>
<reference evidence="2" key="2">
    <citation type="submission" date="2021-04" db="EMBL/GenBank/DDBJ databases">
        <authorList>
            <person name="Gilroy R."/>
        </authorList>
    </citation>
    <scope>NUCLEOTIDE SEQUENCE</scope>
    <source>
        <strain evidence="2">5790</strain>
    </source>
</reference>
<name>A0A9D1PR94_9FIRM</name>
<feature type="transmembrane region" description="Helical" evidence="1">
    <location>
        <begin position="26"/>
        <end position="46"/>
    </location>
</feature>
<keyword evidence="1" id="KW-0472">Membrane</keyword>
<dbReference type="AlphaFoldDB" id="A0A9D1PR94"/>
<sequence>MRAERYKERAHKADTEEFVYRRVGLLIKRAAAVTVMIAVGAFIYSSDFEFGKNCIDALGRAVKYEFSWAEVWADISGFAAGIWRFWVEIF</sequence>
<protein>
    <submittedName>
        <fullName evidence="2">Uncharacterized protein</fullName>
    </submittedName>
</protein>
<gene>
    <name evidence="2" type="ORF">H9900_06580</name>
</gene>
<evidence type="ECO:0000256" key="1">
    <source>
        <dbReference type="SAM" id="Phobius"/>
    </source>
</evidence>
<evidence type="ECO:0000313" key="3">
    <source>
        <dbReference type="Proteomes" id="UP000824162"/>
    </source>
</evidence>
<keyword evidence="1" id="KW-1133">Transmembrane helix</keyword>
<proteinExistence type="predicted"/>
<comment type="caution">
    <text evidence="2">The sequence shown here is derived from an EMBL/GenBank/DDBJ whole genome shotgun (WGS) entry which is preliminary data.</text>
</comment>